<protein>
    <submittedName>
        <fullName evidence="1">Uncharacterized protein</fullName>
    </submittedName>
</protein>
<proteinExistence type="predicted"/>
<comment type="caution">
    <text evidence="1">The sequence shown here is derived from an EMBL/GenBank/DDBJ whole genome shotgun (WGS) entry which is preliminary data.</text>
</comment>
<organism evidence="1 2">
    <name type="scientific">Mycolicibacterium canariasense</name>
    <name type="common">Mycobacterium canariasense</name>
    <dbReference type="NCBI Taxonomy" id="228230"/>
    <lineage>
        <taxon>Bacteria</taxon>
        <taxon>Bacillati</taxon>
        <taxon>Actinomycetota</taxon>
        <taxon>Actinomycetes</taxon>
        <taxon>Mycobacteriales</taxon>
        <taxon>Mycobacteriaceae</taxon>
        <taxon>Mycolicibacterium</taxon>
    </lineage>
</organism>
<reference evidence="2" key="2">
    <citation type="submission" date="2016-02" db="EMBL/GenBank/DDBJ databases">
        <title>Draft genome sequence of five rapidly growing Mycobacterium species.</title>
        <authorList>
            <person name="Katahira K."/>
            <person name="Gotou Y."/>
            <person name="Iida K."/>
            <person name="Ogura Y."/>
            <person name="Hayashi T."/>
        </authorList>
    </citation>
    <scope>NUCLEOTIDE SEQUENCE [LARGE SCALE GENOMIC DNA]</scope>
    <source>
        <strain evidence="2">JCM15298</strain>
    </source>
</reference>
<keyword evidence="2" id="KW-1185">Reference proteome</keyword>
<reference evidence="2" key="1">
    <citation type="journal article" date="2016" name="Genome Announc.">
        <title>Draft Genome Sequences of Five Rapidly Growing Mycobacterium Species, M. thermoresistibile, M. fortuitum subsp. acetamidolyticum, M. canariasense, M. brisbanense, and M. novocastrense.</title>
        <authorList>
            <person name="Katahira K."/>
            <person name="Ogura Y."/>
            <person name="Gotoh Y."/>
            <person name="Hayashi T."/>
        </authorList>
    </citation>
    <scope>NUCLEOTIDE SEQUENCE [LARGE SCALE GENOMIC DNA]</scope>
    <source>
        <strain evidence="2">JCM15298</strain>
    </source>
</reference>
<dbReference type="Proteomes" id="UP000069443">
    <property type="component" value="Unassembled WGS sequence"/>
</dbReference>
<name>A0A124E1Q5_MYCCR</name>
<accession>A0A124E1Q5</accession>
<dbReference type="STRING" id="228230.RMCC_1364"/>
<gene>
    <name evidence="1" type="ORF">RMCC_1364</name>
</gene>
<dbReference type="RefSeq" id="WP_062655707.1">
    <property type="nucleotide sequence ID" value="NZ_BCSY01000035.1"/>
</dbReference>
<dbReference type="EMBL" id="BCSY01000035">
    <property type="protein sequence ID" value="GAS94398.1"/>
    <property type="molecule type" value="Genomic_DNA"/>
</dbReference>
<evidence type="ECO:0000313" key="2">
    <source>
        <dbReference type="Proteomes" id="UP000069443"/>
    </source>
</evidence>
<dbReference type="AlphaFoldDB" id="A0A124E1Q5"/>
<evidence type="ECO:0000313" key="1">
    <source>
        <dbReference type="EMBL" id="GAS94398.1"/>
    </source>
</evidence>
<sequence length="77" mass="8396">MTQNHDQKIAQAALDNLLAKAPAGPDRKRIDALPEARGIAEHGQDAEAPAWATVWALIDIAETLRAIYAEGIRIERP</sequence>